<evidence type="ECO:0000313" key="2">
    <source>
        <dbReference type="Proteomes" id="UP001232063"/>
    </source>
</evidence>
<reference evidence="1" key="1">
    <citation type="submission" date="2023-05" db="EMBL/GenBank/DDBJ databases">
        <authorList>
            <person name="Zhang X."/>
        </authorList>
    </citation>
    <scope>NUCLEOTIDE SEQUENCE</scope>
    <source>
        <strain evidence="1">BD1B2-1</strain>
    </source>
</reference>
<proteinExistence type="predicted"/>
<evidence type="ECO:0000313" key="1">
    <source>
        <dbReference type="EMBL" id="MDJ1499908.1"/>
    </source>
</evidence>
<keyword evidence="2" id="KW-1185">Reference proteome</keyword>
<name>A0AAE3UEU1_9BACT</name>
<gene>
    <name evidence="1" type="ORF">QNI22_04600</name>
</gene>
<accession>A0AAE3UEU1</accession>
<dbReference type="EMBL" id="JASJOU010000001">
    <property type="protein sequence ID" value="MDJ1499908.1"/>
    <property type="molecule type" value="Genomic_DNA"/>
</dbReference>
<sequence>MKKDDIYLKFLVNGNSFRGKDKFFPILEILSINNLPNPKKYNIPIPL</sequence>
<dbReference type="Proteomes" id="UP001232063">
    <property type="component" value="Unassembled WGS sequence"/>
</dbReference>
<organism evidence="1 2">
    <name type="scientific">Xanthocytophaga agilis</name>
    <dbReference type="NCBI Taxonomy" id="3048010"/>
    <lineage>
        <taxon>Bacteria</taxon>
        <taxon>Pseudomonadati</taxon>
        <taxon>Bacteroidota</taxon>
        <taxon>Cytophagia</taxon>
        <taxon>Cytophagales</taxon>
        <taxon>Rhodocytophagaceae</taxon>
        <taxon>Xanthocytophaga</taxon>
    </lineage>
</organism>
<dbReference type="AlphaFoldDB" id="A0AAE3UEU1"/>
<protein>
    <submittedName>
        <fullName evidence="1">Uncharacterized protein</fullName>
    </submittedName>
</protein>
<comment type="caution">
    <text evidence="1">The sequence shown here is derived from an EMBL/GenBank/DDBJ whole genome shotgun (WGS) entry which is preliminary data.</text>
</comment>